<dbReference type="EMBL" id="NWBP01000032">
    <property type="protein sequence ID" value="PCC82264.1"/>
    <property type="molecule type" value="Genomic_DNA"/>
</dbReference>
<feature type="chain" id="PRO_5013263353" description="DUF5129 domain-containing protein" evidence="1">
    <location>
        <begin position="34"/>
        <end position="479"/>
    </location>
</feature>
<evidence type="ECO:0000259" key="2">
    <source>
        <dbReference type="Pfam" id="PF17173"/>
    </source>
</evidence>
<reference evidence="3 4" key="1">
    <citation type="submission" date="2017-09" db="EMBL/GenBank/DDBJ databases">
        <title>Draft Genome Sequence of Corynebacterium accolens AH4003.</title>
        <authorList>
            <person name="Chen Y."/>
            <person name="Oosthuysen W.F."/>
            <person name="Kelley S."/>
            <person name="Horswill A."/>
        </authorList>
    </citation>
    <scope>NUCLEOTIDE SEQUENCE [LARGE SCALE GENOMIC DNA]</scope>
    <source>
        <strain evidence="3 4">AH4003</strain>
    </source>
</reference>
<evidence type="ECO:0000256" key="1">
    <source>
        <dbReference type="SAM" id="SignalP"/>
    </source>
</evidence>
<proteinExistence type="predicted"/>
<feature type="domain" description="DUF5129" evidence="2">
    <location>
        <begin position="69"/>
        <end position="361"/>
    </location>
</feature>
<organism evidence="3 4">
    <name type="scientific">Corynebacterium accolens</name>
    <dbReference type="NCBI Taxonomy" id="38284"/>
    <lineage>
        <taxon>Bacteria</taxon>
        <taxon>Bacillati</taxon>
        <taxon>Actinomycetota</taxon>
        <taxon>Actinomycetes</taxon>
        <taxon>Mycobacteriales</taxon>
        <taxon>Corynebacteriaceae</taxon>
        <taxon>Corynebacterium</taxon>
    </lineage>
</organism>
<comment type="caution">
    <text evidence="3">The sequence shown here is derived from an EMBL/GenBank/DDBJ whole genome shotgun (WGS) entry which is preliminary data.</text>
</comment>
<feature type="signal peptide" evidence="1">
    <location>
        <begin position="1"/>
        <end position="33"/>
    </location>
</feature>
<sequence length="479" mass="52012">MAAHQARMEIGMKKILAATAAAALLVGGGTAFGAATLVESPEQADYSVERSADVKVEIMDPEDVLNPDDEARMRRDVERIHFAAPVKQLNYLVFKKNKDEVEDSVEEYLRDNHPDLIGDDHFTDGQLFVGVGLDPRQAFIFAGNDVGKDLSLELEDGHLEDAIEEIKPGVKAGNIPAGLFAGADYAADADKVSEELYSDAKANRGLGIGFGGFGAGAAAGGIVAAVGATRRRKAQRIATAREDWKYVSRAYGDIAQRLNAIDVRAHSLQSALVDARMREEWEQLRDEFLNLDDKVSAFASLNEQSSDEKFEQAASGIEEAKSICDRVDTAEHNIDRLYAVEHADVNARRKELYELRKDLIEARTESTGGVAEEASRLIAVSEEIDAAAPEFMDRYLELVERAATLFGQIQTQLQKENEADEMAARPRIDESSFYPGVGYHGFVPFMAISSWNSASVASSPNVSSNFSSGFSGAGGASSF</sequence>
<dbReference type="AlphaFoldDB" id="A0A2A4AIS0"/>
<evidence type="ECO:0000313" key="3">
    <source>
        <dbReference type="EMBL" id="PCC82264.1"/>
    </source>
</evidence>
<dbReference type="InterPro" id="IPR033435">
    <property type="entry name" value="DUF5129"/>
</dbReference>
<dbReference type="Proteomes" id="UP000218690">
    <property type="component" value="Unassembled WGS sequence"/>
</dbReference>
<gene>
    <name evidence="3" type="ORF">COM45_09620</name>
</gene>
<dbReference type="Pfam" id="PF17173">
    <property type="entry name" value="DUF5129"/>
    <property type="match status" value="1"/>
</dbReference>
<evidence type="ECO:0000313" key="4">
    <source>
        <dbReference type="Proteomes" id="UP000218690"/>
    </source>
</evidence>
<name>A0A2A4AIS0_9CORY</name>
<accession>A0A2A4AIS0</accession>
<protein>
    <recommendedName>
        <fullName evidence="2">DUF5129 domain-containing protein</fullName>
    </recommendedName>
</protein>
<keyword evidence="1" id="KW-0732">Signal</keyword>